<accession>K9P310</accession>
<reference evidence="3" key="1">
    <citation type="journal article" date="2013" name="Proc. Natl. Acad. Sci. U.S.A.">
        <title>Improving the coverage of the cyanobacterial phylum using diversity-driven genome sequencing.</title>
        <authorList>
            <person name="Shih P.M."/>
            <person name="Wu D."/>
            <person name="Latifi A."/>
            <person name="Axen S.D."/>
            <person name="Fewer D.P."/>
            <person name="Talla E."/>
            <person name="Calteau A."/>
            <person name="Cai F."/>
            <person name="Tandeau de Marsac N."/>
            <person name="Rippka R."/>
            <person name="Herdman M."/>
            <person name="Sivonen K."/>
            <person name="Coursin T."/>
            <person name="Laurent T."/>
            <person name="Goodwin L."/>
            <person name="Nolan M."/>
            <person name="Davenport K.W."/>
            <person name="Han C.S."/>
            <person name="Rubin E.M."/>
            <person name="Eisen J.A."/>
            <person name="Woyke T."/>
            <person name="Gugger M."/>
            <person name="Kerfeld C.A."/>
        </authorList>
    </citation>
    <scope>NUCLEOTIDE SEQUENCE [LARGE SCALE GENOMIC DNA]</scope>
    <source>
        <strain evidence="3">ATCC 27147 / PCC 6307</strain>
    </source>
</reference>
<feature type="chain" id="PRO_5003934479" description="Cyanovirin-N domain-containing protein" evidence="1">
    <location>
        <begin position="31"/>
        <end position="268"/>
    </location>
</feature>
<dbReference type="EMBL" id="CP003495">
    <property type="protein sequence ID" value="AFY27465.1"/>
    <property type="molecule type" value="Genomic_DNA"/>
</dbReference>
<dbReference type="AlphaFoldDB" id="K9P310"/>
<evidence type="ECO:0000313" key="3">
    <source>
        <dbReference type="Proteomes" id="UP000010388"/>
    </source>
</evidence>
<protein>
    <recommendedName>
        <fullName evidence="4">Cyanovirin-N domain-containing protein</fullName>
    </recommendedName>
</protein>
<dbReference type="HOGENOM" id="CLU_1037151_0_0_3"/>
<organism evidence="2 3">
    <name type="scientific">Cyanobium gracile (strain ATCC 27147 / PCC 6307)</name>
    <dbReference type="NCBI Taxonomy" id="292564"/>
    <lineage>
        <taxon>Bacteria</taxon>
        <taxon>Bacillati</taxon>
        <taxon>Cyanobacteriota</taxon>
        <taxon>Cyanophyceae</taxon>
        <taxon>Synechococcales</taxon>
        <taxon>Prochlorococcaceae</taxon>
        <taxon>Cyanobium</taxon>
    </lineage>
</organism>
<evidence type="ECO:0000256" key="1">
    <source>
        <dbReference type="SAM" id="SignalP"/>
    </source>
</evidence>
<sequence>MTQTQRTSFLKPLASVLLCSELGLTSLAKAEEFICTPPAVQTNSKPTCTFSRDIVAECSGLPASSIFAQCNIFALNVGQVQTRTDDNSQEYQSAIFKYSERNNCFTGDNDAISLLGQCDTFAAYAQILRNTATNKCYALVNSALLGVQLRENSLRNNPSKWIQKLEIPGVARRITFTPVTNAAIMAQPSSLLIRSATTDQRYRRTGPSISGLHWLELESPLTVKPENLRPNPAKMRITRGSGSGSDFLDIQLGRREESSLNTILAGCS</sequence>
<dbReference type="KEGG" id="cgc:Cyagr_0264"/>
<name>K9P310_CYAGP</name>
<keyword evidence="1" id="KW-0732">Signal</keyword>
<dbReference type="RefSeq" id="WP_015107924.1">
    <property type="nucleotide sequence ID" value="NC_019675.1"/>
</dbReference>
<evidence type="ECO:0008006" key="4">
    <source>
        <dbReference type="Google" id="ProtNLM"/>
    </source>
</evidence>
<gene>
    <name evidence="2" type="ordered locus">Cyagr_0264</name>
</gene>
<feature type="signal peptide" evidence="1">
    <location>
        <begin position="1"/>
        <end position="30"/>
    </location>
</feature>
<evidence type="ECO:0000313" key="2">
    <source>
        <dbReference type="EMBL" id="AFY27465.1"/>
    </source>
</evidence>
<proteinExistence type="predicted"/>
<dbReference type="Proteomes" id="UP000010388">
    <property type="component" value="Chromosome"/>
</dbReference>